<dbReference type="PANTHER" id="PTHR33362">
    <property type="entry name" value="SIALIC ACID TRAP TRANSPORTER PERMEASE PROTEIN SIAT-RELATED"/>
    <property type="match status" value="1"/>
</dbReference>
<evidence type="ECO:0000256" key="2">
    <source>
        <dbReference type="ARBA" id="ARBA00022475"/>
    </source>
</evidence>
<name>A0A173U9G6_9FIRM</name>
<dbReference type="InterPro" id="IPR004681">
    <property type="entry name" value="TRAP_DctM"/>
</dbReference>
<evidence type="ECO:0000313" key="12">
    <source>
        <dbReference type="Proteomes" id="UP000220480"/>
    </source>
</evidence>
<feature type="transmembrane region" description="Helical" evidence="7">
    <location>
        <begin position="7"/>
        <end position="33"/>
    </location>
</feature>
<evidence type="ECO:0000313" key="10">
    <source>
        <dbReference type="EMBL" id="PDX84241.1"/>
    </source>
</evidence>
<evidence type="ECO:0000256" key="3">
    <source>
        <dbReference type="ARBA" id="ARBA00022519"/>
    </source>
</evidence>
<evidence type="ECO:0000256" key="6">
    <source>
        <dbReference type="ARBA" id="ARBA00023136"/>
    </source>
</evidence>
<gene>
    <name evidence="9" type="primary">siaT_4</name>
    <name evidence="10" type="ORF">CGS59_06130</name>
    <name evidence="9" type="ORF">ERS852582_01963</name>
</gene>
<dbReference type="EMBL" id="CYXN01000017">
    <property type="protein sequence ID" value="CUN11006.1"/>
    <property type="molecule type" value="Genomic_DNA"/>
</dbReference>
<dbReference type="AlphaFoldDB" id="A0A173U9G6"/>
<reference evidence="10" key="3">
    <citation type="submission" date="2017-07" db="EMBL/GenBank/DDBJ databases">
        <authorList>
            <person name="Sun Z.S."/>
            <person name="Albrecht U."/>
            <person name="Echele G."/>
            <person name="Lee C.C."/>
        </authorList>
    </citation>
    <scope>NUCLEOTIDE SEQUENCE</scope>
    <source>
        <strain evidence="10">CNCM I 4644</strain>
    </source>
</reference>
<keyword evidence="3" id="KW-0997">Cell inner membrane</keyword>
<evidence type="ECO:0000259" key="8">
    <source>
        <dbReference type="Pfam" id="PF06808"/>
    </source>
</evidence>
<feature type="transmembrane region" description="Helical" evidence="7">
    <location>
        <begin position="53"/>
        <end position="75"/>
    </location>
</feature>
<feature type="transmembrane region" description="Helical" evidence="7">
    <location>
        <begin position="318"/>
        <end position="344"/>
    </location>
</feature>
<dbReference type="PANTHER" id="PTHR33362:SF2">
    <property type="entry name" value="TRAP TRANSPORTER LARGE PERMEASE PROTEIN"/>
    <property type="match status" value="1"/>
</dbReference>
<feature type="transmembrane region" description="Helical" evidence="7">
    <location>
        <begin position="401"/>
        <end position="428"/>
    </location>
</feature>
<protein>
    <submittedName>
        <fullName evidence="9">Neu5Ac permease</fullName>
    </submittedName>
    <submittedName>
        <fullName evidence="10">TRAP transporter large permease</fullName>
    </submittedName>
</protein>
<keyword evidence="2" id="KW-1003">Cell membrane</keyword>
<organism evidence="9 11">
    <name type="scientific">Faecalibacterium prausnitzii</name>
    <dbReference type="NCBI Taxonomy" id="853"/>
    <lineage>
        <taxon>Bacteria</taxon>
        <taxon>Bacillati</taxon>
        <taxon>Bacillota</taxon>
        <taxon>Clostridia</taxon>
        <taxon>Eubacteriales</taxon>
        <taxon>Oscillospiraceae</taxon>
        <taxon>Faecalibacterium</taxon>
    </lineage>
</organism>
<dbReference type="GO" id="GO:0005886">
    <property type="term" value="C:plasma membrane"/>
    <property type="evidence" value="ECO:0007669"/>
    <property type="project" value="UniProtKB-SubCell"/>
</dbReference>
<dbReference type="PIRSF" id="PIRSF006066">
    <property type="entry name" value="HI0050"/>
    <property type="match status" value="1"/>
</dbReference>
<evidence type="ECO:0000313" key="9">
    <source>
        <dbReference type="EMBL" id="CUN11006.1"/>
    </source>
</evidence>
<evidence type="ECO:0000256" key="1">
    <source>
        <dbReference type="ARBA" id="ARBA00004429"/>
    </source>
</evidence>
<dbReference type="EMBL" id="NMTZ01000017">
    <property type="protein sequence ID" value="PDX84241.1"/>
    <property type="molecule type" value="Genomic_DNA"/>
</dbReference>
<sequence length="439" mass="45652">MVAQATLLLFGSFFVMLLAGVPISAGIGIASIFTALFSMDPAIFALTAAQRCFSGIDSFSLLALPFFSLGGNIMNKGGIAKRLVRLARLAVGKMPGYLAATNVLANMFFGAVSGSSVAATSAMGSIMAPLELDEGYDPNYSAAVNICSAPTGILIPPSGPLILYSITAGGVSVAALFMGGYLPGILMGLCVAGLAVFIAVKKGYKSSAVKDPDPAVKIIIDAVPSLLAVIIVMGGILAGFFTATEAGVVLCLYCGLLSILYKEMTFKSFYNLLADTMESSATILFLIAASSIMSYVMSYSGIPAAISNALMSVSSNRYVILLIMNVFLLVMGMFLDLTPAVLIFTPIFLPITRSIGMSDVQFGIMLIMNLGIGSVTPPVGSCLFVGCGVGKVKIEGVTKYIVPLFAAMVVALFLVTFIPAIALCVPYLCGLVPSLGWTF</sequence>
<dbReference type="InterPro" id="IPR010656">
    <property type="entry name" value="DctM"/>
</dbReference>
<dbReference type="Proteomes" id="UP000220480">
    <property type="component" value="Unassembled WGS sequence"/>
</dbReference>
<proteinExistence type="predicted"/>
<dbReference type="RefSeq" id="WP_081028459.1">
    <property type="nucleotide sequence ID" value="NZ_CYXN01000017.1"/>
</dbReference>
<evidence type="ECO:0000256" key="7">
    <source>
        <dbReference type="SAM" id="Phobius"/>
    </source>
</evidence>
<feature type="transmembrane region" description="Helical" evidence="7">
    <location>
        <begin position="280"/>
        <end position="306"/>
    </location>
</feature>
<dbReference type="NCBIfam" id="TIGR00786">
    <property type="entry name" value="dctM"/>
    <property type="match status" value="1"/>
</dbReference>
<evidence type="ECO:0000256" key="4">
    <source>
        <dbReference type="ARBA" id="ARBA00022692"/>
    </source>
</evidence>
<feature type="transmembrane region" description="Helical" evidence="7">
    <location>
        <begin position="181"/>
        <end position="200"/>
    </location>
</feature>
<reference evidence="9 11" key="1">
    <citation type="submission" date="2015-09" db="EMBL/GenBank/DDBJ databases">
        <authorList>
            <consortium name="Pathogen Informatics"/>
        </authorList>
    </citation>
    <scope>NUCLEOTIDE SEQUENCE [LARGE SCALE GENOMIC DNA]</scope>
    <source>
        <strain evidence="9 11">2789STDY5834970</strain>
    </source>
</reference>
<dbReference type="Proteomes" id="UP000095649">
    <property type="component" value="Unassembled WGS sequence"/>
</dbReference>
<accession>A0A173U9G6</accession>
<feature type="transmembrane region" description="Helical" evidence="7">
    <location>
        <begin position="227"/>
        <end position="260"/>
    </location>
</feature>
<feature type="domain" description="TRAP C4-dicarboxylate transport system permease DctM subunit" evidence="8">
    <location>
        <begin position="10"/>
        <end position="421"/>
    </location>
</feature>
<evidence type="ECO:0000313" key="11">
    <source>
        <dbReference type="Proteomes" id="UP000095649"/>
    </source>
</evidence>
<dbReference type="Pfam" id="PF06808">
    <property type="entry name" value="DctM"/>
    <property type="match status" value="1"/>
</dbReference>
<keyword evidence="4 7" id="KW-0812">Transmembrane</keyword>
<keyword evidence="6 7" id="KW-0472">Membrane</keyword>
<keyword evidence="5 7" id="KW-1133">Transmembrane helix</keyword>
<dbReference type="OrthoDB" id="9777699at2"/>
<dbReference type="GO" id="GO:0022857">
    <property type="term" value="F:transmembrane transporter activity"/>
    <property type="evidence" value="ECO:0007669"/>
    <property type="project" value="TreeGrafter"/>
</dbReference>
<reference evidence="10 12" key="2">
    <citation type="journal article" date="2017" name="Front. Microbiol.">
        <title>New Insights into the Diversity of the Genus Faecalibacterium.</title>
        <authorList>
            <person name="Benevides L."/>
            <person name="Burman S."/>
            <person name="Martin R."/>
            <person name="Robert V."/>
            <person name="Thomas M."/>
            <person name="Miquel S."/>
            <person name="Chain F."/>
            <person name="Sokol H."/>
            <person name="Bermudez-Humaran L.G."/>
            <person name="Morrison M."/>
            <person name="Langella P."/>
            <person name="Azevedo V.A."/>
            <person name="Chatel J.M."/>
            <person name="Soares S."/>
        </authorList>
    </citation>
    <scope>NUCLEOTIDE SEQUENCE [LARGE SCALE GENOMIC DNA]</scope>
    <source>
        <strain evidence="10 12">CNCM I 4644</strain>
    </source>
</reference>
<feature type="transmembrane region" description="Helical" evidence="7">
    <location>
        <begin position="364"/>
        <end position="389"/>
    </location>
</feature>
<comment type="subcellular location">
    <subcellularLocation>
        <location evidence="1">Cell inner membrane</location>
        <topology evidence="1">Multi-pass membrane protein</topology>
    </subcellularLocation>
</comment>
<feature type="transmembrane region" description="Helical" evidence="7">
    <location>
        <begin position="96"/>
        <end position="119"/>
    </location>
</feature>
<evidence type="ECO:0000256" key="5">
    <source>
        <dbReference type="ARBA" id="ARBA00022989"/>
    </source>
</evidence>